<dbReference type="NCBIfam" id="NF004320">
    <property type="entry name" value="PRK05715.1-2"/>
    <property type="match status" value="1"/>
</dbReference>
<feature type="transmembrane region" description="Helical" evidence="10">
    <location>
        <begin position="35"/>
        <end position="52"/>
    </location>
</feature>
<keyword evidence="10" id="KW-1003">Cell membrane</keyword>
<feature type="transmembrane region" description="Helical" evidence="10">
    <location>
        <begin position="58"/>
        <end position="81"/>
    </location>
</feature>
<keyword evidence="6 10" id="KW-0874">Quinone</keyword>
<comment type="similarity">
    <text evidence="3 10">Belongs to the complex I subunit 4L family.</text>
</comment>
<evidence type="ECO:0000256" key="4">
    <source>
        <dbReference type="ARBA" id="ARBA00022448"/>
    </source>
</evidence>
<dbReference type="FunFam" id="1.10.287.3510:FF:000001">
    <property type="entry name" value="NADH-quinone oxidoreductase subunit K"/>
    <property type="match status" value="1"/>
</dbReference>
<keyword evidence="10" id="KW-0520">NAD</keyword>
<evidence type="ECO:0000256" key="3">
    <source>
        <dbReference type="ARBA" id="ARBA00010519"/>
    </source>
</evidence>
<dbReference type="PANTHER" id="PTHR11434:SF16">
    <property type="entry name" value="NADH-UBIQUINONE OXIDOREDUCTASE CHAIN 4L"/>
    <property type="match status" value="1"/>
</dbReference>
<comment type="function">
    <text evidence="1 10">NDH-1 shuttles electrons from NADH, via FMN and iron-sulfur (Fe-S) centers, to quinones in the respiratory chain. The immediate electron acceptor for the enzyme in this species is believed to be ubiquinone. Couples the redox reaction to proton translocation (for every two electrons transferred, four hydrogen ions are translocated across the cytoplasmic membrane), and thus conserves the redox energy in a proton gradient.</text>
</comment>
<reference evidence="12" key="2">
    <citation type="journal article" date="2017" name="Genome Biol. Evol.">
        <title>Comparative genomic analysis identifies a Campylobacter clade deficient in selenium metabolism.</title>
        <authorList>
            <person name="Miller W.G."/>
            <person name="Yee E."/>
            <person name="Lopes B.S."/>
            <person name="Chapman M.H."/>
            <person name="Huynh S."/>
            <person name="Bono J.L."/>
            <person name="Parker C.T."/>
            <person name="Strachan N.J.C."/>
            <person name="Forbes K.J."/>
        </authorList>
    </citation>
    <scope>NUCLEOTIDE SEQUENCE [LARGE SCALE GENOMIC DNA]</scope>
    <source>
        <strain evidence="12">NCTC 13004</strain>
    </source>
</reference>
<evidence type="ECO:0000256" key="6">
    <source>
        <dbReference type="ARBA" id="ARBA00022719"/>
    </source>
</evidence>
<evidence type="ECO:0000256" key="5">
    <source>
        <dbReference type="ARBA" id="ARBA00022692"/>
    </source>
</evidence>
<accession>A0A1X9SKS3</accession>
<comment type="subunit">
    <text evidence="10">NDH-1 is composed of 14 different subunits. Subunits NuoA, H, J, K, L, M, N constitute the membrane sector of the complex.</text>
</comment>
<proteinExistence type="inferred from homology"/>
<evidence type="ECO:0000256" key="1">
    <source>
        <dbReference type="ARBA" id="ARBA00002378"/>
    </source>
</evidence>
<evidence type="ECO:0000256" key="9">
    <source>
        <dbReference type="ARBA" id="ARBA00023136"/>
    </source>
</evidence>
<dbReference type="GO" id="GO:0050136">
    <property type="term" value="F:NADH dehydrogenase (quinone) (non-electrogenic) activity"/>
    <property type="evidence" value="ECO:0007669"/>
    <property type="project" value="UniProtKB-UniRule"/>
</dbReference>
<keyword evidence="9 10" id="KW-0472">Membrane</keyword>
<keyword evidence="5 10" id="KW-0812">Transmembrane</keyword>
<evidence type="ECO:0000256" key="10">
    <source>
        <dbReference type="HAMAP-Rule" id="MF_01456"/>
    </source>
</evidence>
<organism evidence="11 12">
    <name type="scientific">Campylobacter lanienae NCTC 13004</name>
    <dbReference type="NCBI Taxonomy" id="1031753"/>
    <lineage>
        <taxon>Bacteria</taxon>
        <taxon>Pseudomonadati</taxon>
        <taxon>Campylobacterota</taxon>
        <taxon>Epsilonproteobacteria</taxon>
        <taxon>Campylobacterales</taxon>
        <taxon>Campylobacteraceae</taxon>
        <taxon>Campylobacter</taxon>
    </lineage>
</organism>
<keyword evidence="4 10" id="KW-0813">Transport</keyword>
<dbReference type="PANTHER" id="PTHR11434">
    <property type="entry name" value="NADH-UBIQUINONE OXIDOREDUCTASE SUBUNIT ND4L"/>
    <property type="match status" value="1"/>
</dbReference>
<protein>
    <recommendedName>
        <fullName evidence="10">NADH-quinone oxidoreductase subunit K</fullName>
        <ecNumber evidence="10">7.1.1.-</ecNumber>
    </recommendedName>
    <alternativeName>
        <fullName evidence="10">NADH dehydrogenase I subunit K</fullName>
    </alternativeName>
    <alternativeName>
        <fullName evidence="10">NDH-1 subunit K</fullName>
    </alternativeName>
</protein>
<dbReference type="GO" id="GO:0005886">
    <property type="term" value="C:plasma membrane"/>
    <property type="evidence" value="ECO:0007669"/>
    <property type="project" value="UniProtKB-SubCell"/>
</dbReference>
<dbReference type="GO" id="GO:0030964">
    <property type="term" value="C:NADH dehydrogenase complex"/>
    <property type="evidence" value="ECO:0007669"/>
    <property type="project" value="TreeGrafter"/>
</dbReference>
<dbReference type="HAMAP" id="MF_01456">
    <property type="entry name" value="NDH1_NuoK"/>
    <property type="match status" value="1"/>
</dbReference>
<gene>
    <name evidence="10 11" type="primary">nuoK</name>
    <name evidence="11" type="ORF">CLAN_0052</name>
</gene>
<name>A0A1X9SKS3_9BACT</name>
<evidence type="ECO:0000256" key="2">
    <source>
        <dbReference type="ARBA" id="ARBA00004141"/>
    </source>
</evidence>
<comment type="subcellular location">
    <subcellularLocation>
        <location evidence="10">Cell membrane</location>
        <topology evidence="10">Multi-pass membrane protein</topology>
    </subcellularLocation>
    <subcellularLocation>
        <location evidence="2">Membrane</location>
        <topology evidence="2">Multi-pass membrane protein</topology>
    </subcellularLocation>
</comment>
<evidence type="ECO:0000256" key="8">
    <source>
        <dbReference type="ARBA" id="ARBA00022989"/>
    </source>
</evidence>
<feature type="transmembrane region" description="Helical" evidence="10">
    <location>
        <begin position="6"/>
        <end position="23"/>
    </location>
</feature>
<dbReference type="GeneID" id="46920527"/>
<evidence type="ECO:0000256" key="7">
    <source>
        <dbReference type="ARBA" id="ARBA00022967"/>
    </source>
</evidence>
<dbReference type="GO" id="GO:0042773">
    <property type="term" value="P:ATP synthesis coupled electron transport"/>
    <property type="evidence" value="ECO:0007669"/>
    <property type="project" value="InterPro"/>
</dbReference>
<dbReference type="Pfam" id="PF00420">
    <property type="entry name" value="Oxidored_q2"/>
    <property type="match status" value="1"/>
</dbReference>
<evidence type="ECO:0000313" key="12">
    <source>
        <dbReference type="Proteomes" id="UP000202031"/>
    </source>
</evidence>
<sequence length="102" mass="11204">MVENYIFVAILLFVIGIFGVILRKNIFTIFMSVELMLNAVALLFAIFARVNLNLDGQVIVMLVIAIAAAEASFGLALITLLHKSKQSLNIDSFKELKDSDAS</sequence>
<keyword evidence="11" id="KW-0560">Oxidoreductase</keyword>
<dbReference type="RefSeq" id="WP_086225602.1">
    <property type="nucleotide sequence ID" value="NZ_CP015578.1"/>
</dbReference>
<dbReference type="Proteomes" id="UP000202031">
    <property type="component" value="Chromosome"/>
</dbReference>
<comment type="catalytic activity">
    <reaction evidence="10">
        <text>a quinone + NADH + 5 H(+)(in) = a quinol + NAD(+) + 4 H(+)(out)</text>
        <dbReference type="Rhea" id="RHEA:57888"/>
        <dbReference type="ChEBI" id="CHEBI:15378"/>
        <dbReference type="ChEBI" id="CHEBI:24646"/>
        <dbReference type="ChEBI" id="CHEBI:57540"/>
        <dbReference type="ChEBI" id="CHEBI:57945"/>
        <dbReference type="ChEBI" id="CHEBI:132124"/>
    </reaction>
</comment>
<dbReference type="Gene3D" id="1.10.287.3510">
    <property type="match status" value="1"/>
</dbReference>
<keyword evidence="10" id="KW-0830">Ubiquinone</keyword>
<dbReference type="KEGG" id="clx:CLAN_0052"/>
<keyword evidence="8 10" id="KW-1133">Transmembrane helix</keyword>
<dbReference type="EC" id="7.1.1.-" evidence="10"/>
<dbReference type="EMBL" id="CP015578">
    <property type="protein sequence ID" value="ARQ96836.1"/>
    <property type="molecule type" value="Genomic_DNA"/>
</dbReference>
<dbReference type="InterPro" id="IPR039428">
    <property type="entry name" value="NUOK/Mnh_C1-like"/>
</dbReference>
<reference evidence="12" key="1">
    <citation type="journal article" date="2017" name="Genome Biol. Evol.">
        <title>Comparative Genomic Analysis Identifies a Campylobacter Clade Deficient in Selenium Metabolism.</title>
        <authorList>
            <person name="Miller W.G."/>
            <person name="Yee E."/>
            <person name="Lopes B.S."/>
            <person name="Chapman M.H."/>
            <person name="Huynh S."/>
            <person name="Bono J.L."/>
            <person name="Parker C.T."/>
            <person name="Strachan N.J.C."/>
            <person name="Forbes K.J."/>
        </authorList>
    </citation>
    <scope>NUCLEOTIDE SEQUENCE [LARGE SCALE GENOMIC DNA]</scope>
    <source>
        <strain evidence="12">NCTC 13004</strain>
    </source>
</reference>
<dbReference type="GO" id="GO:0048038">
    <property type="term" value="F:quinone binding"/>
    <property type="evidence" value="ECO:0007669"/>
    <property type="project" value="UniProtKB-KW"/>
</dbReference>
<evidence type="ECO:0000313" key="11">
    <source>
        <dbReference type="EMBL" id="ARQ96836.1"/>
    </source>
</evidence>
<keyword evidence="7 10" id="KW-1278">Translocase</keyword>
<dbReference type="AlphaFoldDB" id="A0A1X9SKS3"/>
<dbReference type="InterPro" id="IPR001133">
    <property type="entry name" value="NADH_UbQ_OxRdtase_chain4L/K"/>
</dbReference>